<evidence type="ECO:0008006" key="4">
    <source>
        <dbReference type="Google" id="ProtNLM"/>
    </source>
</evidence>
<organism evidence="2 3">
    <name type="scientific">Limnobaculum zhutongyuii</name>
    <dbReference type="NCBI Taxonomy" id="2498113"/>
    <lineage>
        <taxon>Bacteria</taxon>
        <taxon>Pseudomonadati</taxon>
        <taxon>Pseudomonadota</taxon>
        <taxon>Gammaproteobacteria</taxon>
        <taxon>Enterobacterales</taxon>
        <taxon>Budviciaceae</taxon>
        <taxon>Limnobaculum</taxon>
    </lineage>
</organism>
<dbReference type="KEGG" id="prag:EKN56_14625"/>
<sequence length="74" mass="8123">MMNRRLFLTKLAAAVGTFAAAKVIAQPQHMEKMSSGHDMGNMSHHNMGNMPMGECITAICCRNPPCLKTCRCLI</sequence>
<protein>
    <recommendedName>
        <fullName evidence="4">Twin-arginine translocation signal domain-containing protein</fullName>
    </recommendedName>
</protein>
<evidence type="ECO:0000313" key="2">
    <source>
        <dbReference type="EMBL" id="QBH97529.1"/>
    </source>
</evidence>
<keyword evidence="1" id="KW-0732">Signal</keyword>
<dbReference type="RefSeq" id="WP_130592461.1">
    <property type="nucleotide sequence ID" value="NZ_CP034752.1"/>
</dbReference>
<evidence type="ECO:0000256" key="1">
    <source>
        <dbReference type="SAM" id="SignalP"/>
    </source>
</evidence>
<proteinExistence type="predicted"/>
<accession>A0A411WMP0</accession>
<evidence type="ECO:0000313" key="3">
    <source>
        <dbReference type="Proteomes" id="UP000293154"/>
    </source>
</evidence>
<reference evidence="2 3" key="1">
    <citation type="submission" date="2019-03" db="EMBL/GenBank/DDBJ databases">
        <title>Pragia sp. nov. isolated from the gut tract of Carduelis flavirostris.</title>
        <authorList>
            <person name="Ge Y."/>
        </authorList>
    </citation>
    <scope>NUCLEOTIDE SEQUENCE [LARGE SCALE GENOMIC DNA]</scope>
    <source>
        <strain evidence="2 3">CF-458</strain>
    </source>
</reference>
<dbReference type="EMBL" id="CP034752">
    <property type="protein sequence ID" value="QBH97529.1"/>
    <property type="molecule type" value="Genomic_DNA"/>
</dbReference>
<feature type="signal peptide" evidence="1">
    <location>
        <begin position="1"/>
        <end position="25"/>
    </location>
</feature>
<feature type="chain" id="PRO_5019244142" description="Twin-arginine translocation signal domain-containing protein" evidence="1">
    <location>
        <begin position="26"/>
        <end position="74"/>
    </location>
</feature>
<dbReference type="AlphaFoldDB" id="A0A411WMP0"/>
<gene>
    <name evidence="2" type="ORF">EKN56_14625</name>
</gene>
<dbReference type="Proteomes" id="UP000293154">
    <property type="component" value="Chromosome"/>
</dbReference>
<keyword evidence="3" id="KW-1185">Reference proteome</keyword>
<name>A0A411WMP0_9GAMM</name>